<name>A0A540WXL9_9BACT</name>
<protein>
    <submittedName>
        <fullName evidence="1">Uncharacterized protein</fullName>
    </submittedName>
</protein>
<accession>A0A540WXL9</accession>
<evidence type="ECO:0000313" key="1">
    <source>
        <dbReference type="EMBL" id="TQF13749.1"/>
    </source>
</evidence>
<organism evidence="1 2">
    <name type="scientific">Myxococcus llanfairpwllgwyngyllgogerychwyrndrobwllllantysiliogogogochensis</name>
    <dbReference type="NCBI Taxonomy" id="2590453"/>
    <lineage>
        <taxon>Bacteria</taxon>
        <taxon>Pseudomonadati</taxon>
        <taxon>Myxococcota</taxon>
        <taxon>Myxococcia</taxon>
        <taxon>Myxococcales</taxon>
        <taxon>Cystobacterineae</taxon>
        <taxon>Myxococcaceae</taxon>
        <taxon>Myxococcus</taxon>
    </lineage>
</organism>
<proteinExistence type="predicted"/>
<dbReference type="OrthoDB" id="5384438at2"/>
<comment type="caution">
    <text evidence="1">The sequence shown here is derived from an EMBL/GenBank/DDBJ whole genome shotgun (WGS) entry which is preliminary data.</text>
</comment>
<gene>
    <name evidence="1" type="ORF">FJV41_22140</name>
</gene>
<dbReference type="Proteomes" id="UP000315369">
    <property type="component" value="Unassembled WGS sequence"/>
</dbReference>
<keyword evidence="2" id="KW-1185">Reference proteome</keyword>
<reference evidence="1 2" key="1">
    <citation type="submission" date="2019-06" db="EMBL/GenBank/DDBJ databases">
        <authorList>
            <person name="Livingstone P."/>
            <person name="Whitworth D."/>
        </authorList>
    </citation>
    <scope>NUCLEOTIDE SEQUENCE [LARGE SCALE GENOMIC DNA]</scope>
    <source>
        <strain evidence="1 2">AM401</strain>
    </source>
</reference>
<sequence length="148" mass="16477">MPVAVKVKTILLKRLLENPVPLLRDLDMPCRDAAQTSFLISSFLVPRQSEAERWAYYDGETEPAPALADTGFVSGPEVNLVRYISTTWAAGYEHPAAGAIHEGFHWDEQTINPPPHFLKKGFRKARGAARKGVARVVKAYLAKHFPSH</sequence>
<dbReference type="AlphaFoldDB" id="A0A540WXL9"/>
<evidence type="ECO:0000313" key="2">
    <source>
        <dbReference type="Proteomes" id="UP000315369"/>
    </source>
</evidence>
<dbReference type="EMBL" id="VIFM01000089">
    <property type="protein sequence ID" value="TQF13749.1"/>
    <property type="molecule type" value="Genomic_DNA"/>
</dbReference>